<proteinExistence type="predicted"/>
<organism evidence="1">
    <name type="scientific">Siphoviridae sp. ctXOZ1</name>
    <dbReference type="NCBI Taxonomy" id="2823585"/>
    <lineage>
        <taxon>Viruses</taxon>
        <taxon>Duplodnaviria</taxon>
        <taxon>Heunggongvirae</taxon>
        <taxon>Uroviricota</taxon>
        <taxon>Caudoviricetes</taxon>
    </lineage>
</organism>
<reference evidence="1" key="1">
    <citation type="journal article" date="2021" name="Proc. Natl. Acad. Sci. U.S.A.">
        <title>A Catalog of Tens of Thousands of Viruses from Human Metagenomes Reveals Hidden Associations with Chronic Diseases.</title>
        <authorList>
            <person name="Tisza M.J."/>
            <person name="Buck C.B."/>
        </authorList>
    </citation>
    <scope>NUCLEOTIDE SEQUENCE</scope>
    <source>
        <strain evidence="1">CtXOZ1</strain>
    </source>
</reference>
<dbReference type="EMBL" id="BK014672">
    <property type="protein sequence ID" value="DAD67257.1"/>
    <property type="molecule type" value="Genomic_DNA"/>
</dbReference>
<sequence length="60" mass="6475">MHWLSSIVVCTVWVPGPRSLGPARVRRRSPEIANGGSLGLPPLTLLTCTYLCVSDVTLAR</sequence>
<accession>A0A8S5LBF3</accession>
<protein>
    <submittedName>
        <fullName evidence="1">Uncharacterized protein</fullName>
    </submittedName>
</protein>
<evidence type="ECO:0000313" key="1">
    <source>
        <dbReference type="EMBL" id="DAD67257.1"/>
    </source>
</evidence>
<name>A0A8S5LBF3_9CAUD</name>